<dbReference type="Proteomes" id="UP000192796">
    <property type="component" value="Unassembled WGS sequence"/>
</dbReference>
<dbReference type="SUPFAM" id="SSF49464">
    <property type="entry name" value="Carboxypeptidase regulatory domain-like"/>
    <property type="match status" value="1"/>
</dbReference>
<dbReference type="InterPro" id="IPR012910">
    <property type="entry name" value="Plug_dom"/>
</dbReference>
<proteinExistence type="inferred from homology"/>
<dbReference type="InterPro" id="IPR036942">
    <property type="entry name" value="Beta-barrel_TonB_sf"/>
</dbReference>
<dbReference type="STRING" id="1703345.A3860_11210"/>
<evidence type="ECO:0000256" key="11">
    <source>
        <dbReference type="RuleBase" id="RU003357"/>
    </source>
</evidence>
<dbReference type="Gene3D" id="2.40.170.20">
    <property type="entry name" value="TonB-dependent receptor, beta-barrel domain"/>
    <property type="match status" value="1"/>
</dbReference>
<keyword evidence="4" id="KW-0410">Iron transport</keyword>
<evidence type="ECO:0000256" key="5">
    <source>
        <dbReference type="ARBA" id="ARBA00022692"/>
    </source>
</evidence>
<dbReference type="PROSITE" id="PS52016">
    <property type="entry name" value="TONB_DEPENDENT_REC_3"/>
    <property type="match status" value="1"/>
</dbReference>
<evidence type="ECO:0000256" key="3">
    <source>
        <dbReference type="ARBA" id="ARBA00022452"/>
    </source>
</evidence>
<feature type="domain" description="TonB-dependent receptor-like beta-barrel" evidence="12">
    <location>
        <begin position="544"/>
        <end position="1089"/>
    </location>
</feature>
<dbReference type="Gene3D" id="2.60.40.1120">
    <property type="entry name" value="Carboxypeptidase-like, regulatory domain"/>
    <property type="match status" value="1"/>
</dbReference>
<dbReference type="Pfam" id="PF07660">
    <property type="entry name" value="STN"/>
    <property type="match status" value="1"/>
</dbReference>
<keyword evidence="16" id="KW-1185">Reference proteome</keyword>
<organism evidence="15 16">
    <name type="scientific">Niastella vici</name>
    <dbReference type="NCBI Taxonomy" id="1703345"/>
    <lineage>
        <taxon>Bacteria</taxon>
        <taxon>Pseudomonadati</taxon>
        <taxon>Bacteroidota</taxon>
        <taxon>Chitinophagia</taxon>
        <taxon>Chitinophagales</taxon>
        <taxon>Chitinophagaceae</taxon>
        <taxon>Niastella</taxon>
    </lineage>
</organism>
<evidence type="ECO:0000256" key="6">
    <source>
        <dbReference type="ARBA" id="ARBA00023004"/>
    </source>
</evidence>
<evidence type="ECO:0000259" key="14">
    <source>
        <dbReference type="Pfam" id="PF07715"/>
    </source>
</evidence>
<evidence type="ECO:0000256" key="4">
    <source>
        <dbReference type="ARBA" id="ARBA00022496"/>
    </source>
</evidence>
<keyword evidence="6" id="KW-0408">Iron</keyword>
<evidence type="ECO:0000256" key="9">
    <source>
        <dbReference type="ARBA" id="ARBA00023237"/>
    </source>
</evidence>
<dbReference type="OrthoDB" id="9768177at2"/>
<evidence type="ECO:0000259" key="12">
    <source>
        <dbReference type="Pfam" id="PF00593"/>
    </source>
</evidence>
<evidence type="ECO:0000313" key="15">
    <source>
        <dbReference type="EMBL" id="OQP57124.1"/>
    </source>
</evidence>
<keyword evidence="3 10" id="KW-1134">Transmembrane beta strand</keyword>
<comment type="caution">
    <text evidence="15">The sequence shown here is derived from an EMBL/GenBank/DDBJ whole genome shotgun (WGS) entry which is preliminary data.</text>
</comment>
<evidence type="ECO:0000313" key="16">
    <source>
        <dbReference type="Proteomes" id="UP000192796"/>
    </source>
</evidence>
<dbReference type="InterPro" id="IPR008969">
    <property type="entry name" value="CarboxyPept-like_regulatory"/>
</dbReference>
<keyword evidence="9 10" id="KW-0998">Cell outer membrane</keyword>
<dbReference type="InterPro" id="IPR039426">
    <property type="entry name" value="TonB-dep_rcpt-like"/>
</dbReference>
<name>A0A1V9FFI5_9BACT</name>
<keyword evidence="7 11" id="KW-0798">TonB box</keyword>
<evidence type="ECO:0000256" key="8">
    <source>
        <dbReference type="ARBA" id="ARBA00023136"/>
    </source>
</evidence>
<evidence type="ECO:0000256" key="10">
    <source>
        <dbReference type="PROSITE-ProRule" id="PRU01360"/>
    </source>
</evidence>
<protein>
    <recommendedName>
        <fullName evidence="17">SusC/RagA family TonB-linked outer membrane protein</fullName>
    </recommendedName>
</protein>
<dbReference type="NCBIfam" id="TIGR04056">
    <property type="entry name" value="OMP_RagA_SusC"/>
    <property type="match status" value="1"/>
</dbReference>
<evidence type="ECO:0000256" key="1">
    <source>
        <dbReference type="ARBA" id="ARBA00004571"/>
    </source>
</evidence>
<keyword evidence="5 10" id="KW-0812">Transmembrane</keyword>
<dbReference type="SUPFAM" id="SSF56935">
    <property type="entry name" value="Porins"/>
    <property type="match status" value="1"/>
</dbReference>
<evidence type="ECO:0000256" key="2">
    <source>
        <dbReference type="ARBA" id="ARBA00022448"/>
    </source>
</evidence>
<dbReference type="InterPro" id="IPR011662">
    <property type="entry name" value="Secretin/TonB_short_N"/>
</dbReference>
<dbReference type="GO" id="GO:0006826">
    <property type="term" value="P:iron ion transport"/>
    <property type="evidence" value="ECO:0007669"/>
    <property type="project" value="UniProtKB-KW"/>
</dbReference>
<feature type="domain" description="TonB-dependent receptor plug" evidence="14">
    <location>
        <begin position="238"/>
        <end position="366"/>
    </location>
</feature>
<dbReference type="InterPro" id="IPR023997">
    <property type="entry name" value="TonB-dep_OMP_SusC/RagA_CS"/>
</dbReference>
<evidence type="ECO:0000256" key="7">
    <source>
        <dbReference type="ARBA" id="ARBA00023077"/>
    </source>
</evidence>
<comment type="subcellular location">
    <subcellularLocation>
        <location evidence="1 10">Cell outer membrane</location>
        <topology evidence="1 10">Multi-pass membrane protein</topology>
    </subcellularLocation>
</comment>
<dbReference type="Pfam" id="PF13715">
    <property type="entry name" value="CarbopepD_reg_2"/>
    <property type="match status" value="1"/>
</dbReference>
<sequence length="1122" mass="122343">MQKTAVTRRSPGEGGCTRRRLSTKTLLAMKLTILLLTATALHVSAGVRSQTVTYTGKNVMLQEVFHAVKKQTGYTFIYNSDLIDKTKPLSISVTNMVLEAFLARVLNNQQLDFSIKNTTVFIFHQPLPATPAPKQVASSPPPADSVTGIIKDTEGRPLRGASIVIKGTAYSTSTNAKGAFTIKAGEGDLMVISYIGYDTREISITAGMIAQKAVSFSLTVSNNELNQVQVIAYGTTTKRMNTGDVTTITAKDIEKNPVNNVLEAVQGHAPGLFVQQVTGQPDGAFNLRLRGAANFQAGAPQPLIVVDGVRYPGGTLPMSTSSYGTVGFLQGGSGLNFINPQDIESINILKDADATALYGSSGAYGVILITTKKARLGEASSLSANVYTGTSVLGSTVKLMNTEQYLTIRREAIKNDGLTVTAADKDLNGTWPESKYNDYKKDLLGGRAQTTNASVNYMGGTKYASYLINASFKDNGNIQRHKGKSRNGSIRFSLNTNSADNKLSFSISGSYLSAVNNMVPTDFSSSIIYAAPNAPALFSPDGSINWETGSNDLADDINRTYKNITNNLLANFTMSYKPVQHLTLRSIIAYSEIFSKEFMGYPTTTKAPTYVNAAAESHSEFHHYDVRTVTFSPYAEYNIKVGGRGDLDLKTGGILDNQLKYTDMIHGVGFASDALLSNPSAGATVTAEYTETPYRALGFHAVAKFSWDQKYIINLNARRDGSTKFGSGKKFGNFGSVALAWIFSEEKLIKDNLPFLSYGKLRASTGVVGGDAVGDLSYLRTYSIINGSYQGKNGLTTSSLTNPNLSWEKNKNSEIGLELGFLNGRIYVEGNFYRNIASNQLISMSLPTVTGFSGYPINSAARIRTSGWELALNTTNVKTRDFNWSTRVNISIPRSKLIRLPEHKVLDKAYIINKPVTGVLLYKYEGINPQTGYYSFTDASGKKDDFVGGLTNDDKTEFLDLAPKYYGGVQNSFSYKQLSFDFSIAYTSRVGKNFLAQTGYPIGYIGLNGGTQWLNRWQKPGDITDMPRVSTELFSQWARHMLFQESTGAYSNATYARLQNVSIRYALKPGYLKRLHIKDMSVYLQGQNLLTVSKYGGLDPENLDAATIPPMRVFTAGINVSL</sequence>
<gene>
    <name evidence="15" type="ORF">A3860_11210</name>
</gene>
<dbReference type="InterPro" id="IPR000531">
    <property type="entry name" value="Beta-barrel_TonB"/>
</dbReference>
<dbReference type="RefSeq" id="WP_081156088.1">
    <property type="nucleotide sequence ID" value="NZ_LVYD01000124.1"/>
</dbReference>
<dbReference type="GO" id="GO:0009279">
    <property type="term" value="C:cell outer membrane"/>
    <property type="evidence" value="ECO:0007669"/>
    <property type="project" value="UniProtKB-SubCell"/>
</dbReference>
<keyword evidence="4" id="KW-0406">Ion transport</keyword>
<accession>A0A1V9FFI5</accession>
<comment type="similarity">
    <text evidence="10 11">Belongs to the TonB-dependent receptor family.</text>
</comment>
<keyword evidence="8 10" id="KW-0472">Membrane</keyword>
<dbReference type="NCBIfam" id="TIGR04057">
    <property type="entry name" value="SusC_RagA_signa"/>
    <property type="match status" value="1"/>
</dbReference>
<evidence type="ECO:0008006" key="17">
    <source>
        <dbReference type="Google" id="ProtNLM"/>
    </source>
</evidence>
<dbReference type="Pfam" id="PF00593">
    <property type="entry name" value="TonB_dep_Rec_b-barrel"/>
    <property type="match status" value="1"/>
</dbReference>
<dbReference type="InterPro" id="IPR037066">
    <property type="entry name" value="Plug_dom_sf"/>
</dbReference>
<keyword evidence="2 10" id="KW-0813">Transport</keyword>
<evidence type="ECO:0000259" key="13">
    <source>
        <dbReference type="Pfam" id="PF07660"/>
    </source>
</evidence>
<dbReference type="InterPro" id="IPR023996">
    <property type="entry name" value="TonB-dep_OMP_SusC/RagA"/>
</dbReference>
<dbReference type="Pfam" id="PF07715">
    <property type="entry name" value="Plug"/>
    <property type="match status" value="1"/>
</dbReference>
<dbReference type="EMBL" id="LVYD01000124">
    <property type="protein sequence ID" value="OQP57124.1"/>
    <property type="molecule type" value="Genomic_DNA"/>
</dbReference>
<feature type="domain" description="Secretin/TonB short N-terminal" evidence="13">
    <location>
        <begin position="74"/>
        <end position="123"/>
    </location>
</feature>
<reference evidence="15 16" key="1">
    <citation type="submission" date="2016-03" db="EMBL/GenBank/DDBJ databases">
        <title>Niastella vici sp. nov., isolated from farmland soil.</title>
        <authorList>
            <person name="Chen L."/>
            <person name="Wang D."/>
            <person name="Yang S."/>
            <person name="Wang G."/>
        </authorList>
    </citation>
    <scope>NUCLEOTIDE SEQUENCE [LARGE SCALE GENOMIC DNA]</scope>
    <source>
        <strain evidence="15 16">DJ57</strain>
    </source>
</reference>
<dbReference type="Gene3D" id="2.170.130.10">
    <property type="entry name" value="TonB-dependent receptor, plug domain"/>
    <property type="match status" value="1"/>
</dbReference>
<dbReference type="AlphaFoldDB" id="A0A1V9FFI5"/>